<reference evidence="3" key="2">
    <citation type="submission" date="2023-06" db="EMBL/GenBank/DDBJ databases">
        <authorList>
            <person name="Swenson N.G."/>
            <person name="Wegrzyn J.L."/>
            <person name="Mcevoy S.L."/>
        </authorList>
    </citation>
    <scope>NUCLEOTIDE SEQUENCE</scope>
    <source>
        <strain evidence="3">NS2018</strain>
        <tissue evidence="3">Leaf</tissue>
    </source>
</reference>
<sequence>MALVLILAFSFFLQGALGGIICEQLPIELCSFSVSNSGKRCLLENTFAASDGTTAFQCKTSEVSVNIMHDWIESDECISACGVDRKAVGISSDSLLQPQFTAKLCSNACYQSCPNIVDLFFNMALGEGVYLPSLCQEQGTNPRRVMADIRSSGAAKSPVSCPGPASSSESYMTPGMAPMPPMTPGMPPMPPMTPGMAPVAV</sequence>
<proteinExistence type="predicted"/>
<reference evidence="3" key="1">
    <citation type="journal article" date="2022" name="Plant J.">
        <title>Strategies of tolerance reflected in two North American maple genomes.</title>
        <authorList>
            <person name="McEvoy S.L."/>
            <person name="Sezen U.U."/>
            <person name="Trouern-Trend A."/>
            <person name="McMahon S.M."/>
            <person name="Schaberg P.G."/>
            <person name="Yang J."/>
            <person name="Wegrzyn J.L."/>
            <person name="Swenson N.G."/>
        </authorList>
    </citation>
    <scope>NUCLEOTIDE SEQUENCE</scope>
    <source>
        <strain evidence="3">NS2018</strain>
    </source>
</reference>
<evidence type="ECO:0000313" key="4">
    <source>
        <dbReference type="Proteomes" id="UP001168877"/>
    </source>
</evidence>
<evidence type="ECO:0000256" key="1">
    <source>
        <dbReference type="SAM" id="MobiDB-lite"/>
    </source>
</evidence>
<organism evidence="3 4">
    <name type="scientific">Acer saccharum</name>
    <name type="common">Sugar maple</name>
    <dbReference type="NCBI Taxonomy" id="4024"/>
    <lineage>
        <taxon>Eukaryota</taxon>
        <taxon>Viridiplantae</taxon>
        <taxon>Streptophyta</taxon>
        <taxon>Embryophyta</taxon>
        <taxon>Tracheophyta</taxon>
        <taxon>Spermatophyta</taxon>
        <taxon>Magnoliopsida</taxon>
        <taxon>eudicotyledons</taxon>
        <taxon>Gunneridae</taxon>
        <taxon>Pentapetalae</taxon>
        <taxon>rosids</taxon>
        <taxon>malvids</taxon>
        <taxon>Sapindales</taxon>
        <taxon>Sapindaceae</taxon>
        <taxon>Hippocastanoideae</taxon>
        <taxon>Acereae</taxon>
        <taxon>Acer</taxon>
    </lineage>
</organism>
<evidence type="ECO:0000256" key="2">
    <source>
        <dbReference type="SAM" id="SignalP"/>
    </source>
</evidence>
<name>A0AA39W6T8_ACESA</name>
<gene>
    <name evidence="3" type="ORF">LWI29_020854</name>
</gene>
<dbReference type="EMBL" id="JAUESC010000002">
    <property type="protein sequence ID" value="KAK0604918.1"/>
    <property type="molecule type" value="Genomic_DNA"/>
</dbReference>
<keyword evidence="4" id="KW-1185">Reference proteome</keyword>
<accession>A0AA39W6T8</accession>
<evidence type="ECO:0000313" key="3">
    <source>
        <dbReference type="EMBL" id="KAK0604918.1"/>
    </source>
</evidence>
<keyword evidence="2" id="KW-0732">Signal</keyword>
<evidence type="ECO:0008006" key="5">
    <source>
        <dbReference type="Google" id="ProtNLM"/>
    </source>
</evidence>
<dbReference type="Pfam" id="PF06521">
    <property type="entry name" value="PAR1"/>
    <property type="match status" value="1"/>
</dbReference>
<dbReference type="InterPro" id="IPR009489">
    <property type="entry name" value="PAR1"/>
</dbReference>
<dbReference type="AlphaFoldDB" id="A0AA39W6T8"/>
<dbReference type="Proteomes" id="UP001168877">
    <property type="component" value="Unassembled WGS sequence"/>
</dbReference>
<protein>
    <recommendedName>
        <fullName evidence="5">PAR1 protein</fullName>
    </recommendedName>
</protein>
<feature type="signal peptide" evidence="2">
    <location>
        <begin position="1"/>
        <end position="18"/>
    </location>
</feature>
<feature type="chain" id="PRO_5041334698" description="PAR1 protein" evidence="2">
    <location>
        <begin position="19"/>
        <end position="201"/>
    </location>
</feature>
<comment type="caution">
    <text evidence="3">The sequence shown here is derived from an EMBL/GenBank/DDBJ whole genome shotgun (WGS) entry which is preliminary data.</text>
</comment>
<dbReference type="PANTHER" id="PTHR33649:SF16">
    <property type="entry name" value="PAR1 PROTEIN"/>
    <property type="match status" value="1"/>
</dbReference>
<dbReference type="PANTHER" id="PTHR33649">
    <property type="entry name" value="PAR1 PROTEIN"/>
    <property type="match status" value="1"/>
</dbReference>
<feature type="region of interest" description="Disordered" evidence="1">
    <location>
        <begin position="153"/>
        <end position="179"/>
    </location>
</feature>